<gene>
    <name evidence="15" type="ORF">CPELLU_LOCUS8820</name>
</gene>
<dbReference type="GO" id="GO:0006351">
    <property type="term" value="P:DNA-templated transcription"/>
    <property type="evidence" value="ECO:0007669"/>
    <property type="project" value="InterPro"/>
</dbReference>
<feature type="region of interest" description="Disordered" evidence="13">
    <location>
        <begin position="1356"/>
        <end position="1377"/>
    </location>
</feature>
<evidence type="ECO:0000256" key="2">
    <source>
        <dbReference type="ARBA" id="ARBA00006460"/>
    </source>
</evidence>
<dbReference type="Proteomes" id="UP000789759">
    <property type="component" value="Unassembled WGS sequence"/>
</dbReference>
<evidence type="ECO:0000256" key="10">
    <source>
        <dbReference type="ARBA" id="ARBA00023242"/>
    </source>
</evidence>
<feature type="compositionally biased region" description="Low complexity" evidence="13">
    <location>
        <begin position="1609"/>
        <end position="1632"/>
    </location>
</feature>
<dbReference type="Gene3D" id="1.10.274.100">
    <property type="entry name" value="RNA polymerase Rpb1, domain 3"/>
    <property type="match status" value="1"/>
</dbReference>
<dbReference type="Gene3D" id="6.10.250.2940">
    <property type="match status" value="1"/>
</dbReference>
<organism evidence="15 16">
    <name type="scientific">Cetraspora pellucida</name>
    <dbReference type="NCBI Taxonomy" id="1433469"/>
    <lineage>
        <taxon>Eukaryota</taxon>
        <taxon>Fungi</taxon>
        <taxon>Fungi incertae sedis</taxon>
        <taxon>Mucoromycota</taxon>
        <taxon>Glomeromycotina</taxon>
        <taxon>Glomeromycetes</taxon>
        <taxon>Diversisporales</taxon>
        <taxon>Gigasporaceae</taxon>
        <taxon>Cetraspora</taxon>
    </lineage>
</organism>
<keyword evidence="3 12" id="KW-0240">DNA-directed RNA polymerase</keyword>
<evidence type="ECO:0000256" key="5">
    <source>
        <dbReference type="ARBA" id="ARBA00022695"/>
    </source>
</evidence>
<feature type="compositionally biased region" description="Acidic residues" evidence="13">
    <location>
        <begin position="1303"/>
        <end position="1320"/>
    </location>
</feature>
<dbReference type="Pfam" id="PF04983">
    <property type="entry name" value="RNA_pol_Rpb1_3"/>
    <property type="match status" value="1"/>
</dbReference>
<dbReference type="InterPro" id="IPR047107">
    <property type="entry name" value="DNA-dir_RNA_pol1_lsu_C"/>
</dbReference>
<dbReference type="InterPro" id="IPR007066">
    <property type="entry name" value="RNA_pol_Rpb1_3"/>
</dbReference>
<name>A0A9N9GWS8_9GLOM</name>
<dbReference type="SMART" id="SM00663">
    <property type="entry name" value="RPOLA_N"/>
    <property type="match status" value="1"/>
</dbReference>
<dbReference type="Gene3D" id="1.10.150.390">
    <property type="match status" value="1"/>
</dbReference>
<dbReference type="InterPro" id="IPR044893">
    <property type="entry name" value="RNA_pol_Rpb1_clamp_domain"/>
</dbReference>
<dbReference type="Gene3D" id="3.30.70.2850">
    <property type="match status" value="1"/>
</dbReference>
<reference evidence="15" key="1">
    <citation type="submission" date="2021-06" db="EMBL/GenBank/DDBJ databases">
        <authorList>
            <person name="Kallberg Y."/>
            <person name="Tangrot J."/>
            <person name="Rosling A."/>
        </authorList>
    </citation>
    <scope>NUCLEOTIDE SEQUENCE</scope>
    <source>
        <strain evidence="15">FL966</strain>
    </source>
</reference>
<dbReference type="InterPro" id="IPR045867">
    <property type="entry name" value="DNA-dir_RpoC_beta_prime"/>
</dbReference>
<dbReference type="PANTHER" id="PTHR19376:SF11">
    <property type="entry name" value="DNA-DIRECTED RNA POLYMERASE I SUBUNIT RPA1"/>
    <property type="match status" value="1"/>
</dbReference>
<evidence type="ECO:0000256" key="9">
    <source>
        <dbReference type="ARBA" id="ARBA00023163"/>
    </source>
</evidence>
<dbReference type="FunFam" id="4.10.860.120:FF:000006">
    <property type="entry name" value="DNA-directed RNA polymerase subunit"/>
    <property type="match status" value="1"/>
</dbReference>
<keyword evidence="16" id="KW-1185">Reference proteome</keyword>
<dbReference type="InterPro" id="IPR007080">
    <property type="entry name" value="RNA_pol_Rpb1_1"/>
</dbReference>
<dbReference type="Pfam" id="PF04997">
    <property type="entry name" value="RNA_pol_Rpb1_1"/>
    <property type="match status" value="1"/>
</dbReference>
<dbReference type="Gene3D" id="3.30.1490.180">
    <property type="entry name" value="RNA polymerase ii"/>
    <property type="match status" value="1"/>
</dbReference>
<dbReference type="SMART" id="SM00667">
    <property type="entry name" value="LisH"/>
    <property type="match status" value="1"/>
</dbReference>
<feature type="compositionally biased region" description="Polar residues" evidence="13">
    <location>
        <begin position="1325"/>
        <end position="1334"/>
    </location>
</feature>
<dbReference type="Pfam" id="PF05000">
    <property type="entry name" value="RNA_pol_Rpb1_4"/>
    <property type="match status" value="1"/>
</dbReference>
<dbReference type="InterPro" id="IPR006592">
    <property type="entry name" value="RNA_pol_N"/>
</dbReference>
<keyword evidence="9 12" id="KW-0804">Transcription</keyword>
<dbReference type="InterPro" id="IPR007083">
    <property type="entry name" value="RNA_pol_Rpb1_4"/>
</dbReference>
<proteinExistence type="inferred from homology"/>
<dbReference type="Gene3D" id="2.40.40.20">
    <property type="match status" value="1"/>
</dbReference>
<dbReference type="SUPFAM" id="SSF64484">
    <property type="entry name" value="beta and beta-prime subunits of DNA dependent RNA-polymerase"/>
    <property type="match status" value="1"/>
</dbReference>
<dbReference type="Gene3D" id="1.10.132.30">
    <property type="match status" value="1"/>
</dbReference>
<evidence type="ECO:0000313" key="15">
    <source>
        <dbReference type="EMBL" id="CAG8640236.1"/>
    </source>
</evidence>
<keyword evidence="10" id="KW-0539">Nucleus</keyword>
<evidence type="ECO:0000256" key="3">
    <source>
        <dbReference type="ARBA" id="ARBA00022478"/>
    </source>
</evidence>
<dbReference type="InterPro" id="IPR042102">
    <property type="entry name" value="RNA_pol_Rpb1_3_sf"/>
</dbReference>
<feature type="region of interest" description="Disordered" evidence="13">
    <location>
        <begin position="1303"/>
        <end position="1342"/>
    </location>
</feature>
<feature type="non-terminal residue" evidence="15">
    <location>
        <position position="1749"/>
    </location>
</feature>
<comment type="subcellular location">
    <subcellularLocation>
        <location evidence="1">Nucleus</location>
    </subcellularLocation>
</comment>
<dbReference type="InterPro" id="IPR007081">
    <property type="entry name" value="RNA_pol_Rpb1_5"/>
</dbReference>
<dbReference type="FunFam" id="2.40.40.20:FF:000019">
    <property type="entry name" value="DNA-directed RNA polymerase II subunit RPB1"/>
    <property type="match status" value="1"/>
</dbReference>
<comment type="caution">
    <text evidence="15">The sequence shown here is derived from an EMBL/GenBank/DDBJ whole genome shotgun (WGS) entry which is preliminary data.</text>
</comment>
<evidence type="ECO:0000313" key="16">
    <source>
        <dbReference type="Proteomes" id="UP000789759"/>
    </source>
</evidence>
<accession>A0A9N9GWS8</accession>
<evidence type="ECO:0000256" key="4">
    <source>
        <dbReference type="ARBA" id="ARBA00022679"/>
    </source>
</evidence>
<dbReference type="OrthoDB" id="270392at2759"/>
<feature type="domain" description="RNA polymerase N-terminal" evidence="14">
    <location>
        <begin position="308"/>
        <end position="645"/>
    </location>
</feature>
<dbReference type="EC" id="2.7.7.6" evidence="12"/>
<dbReference type="Gene3D" id="4.10.860.120">
    <property type="entry name" value="RNA polymerase II, clamp domain"/>
    <property type="match status" value="1"/>
</dbReference>
<dbReference type="GO" id="GO:0005736">
    <property type="term" value="C:RNA polymerase I complex"/>
    <property type="evidence" value="ECO:0007669"/>
    <property type="project" value="TreeGrafter"/>
</dbReference>
<keyword evidence="6" id="KW-0479">Metal-binding</keyword>
<dbReference type="InterPro" id="IPR006594">
    <property type="entry name" value="LisH"/>
</dbReference>
<dbReference type="PANTHER" id="PTHR19376">
    <property type="entry name" value="DNA-DIRECTED RNA POLYMERASE"/>
    <property type="match status" value="1"/>
</dbReference>
<dbReference type="CDD" id="cd02735">
    <property type="entry name" value="RNAP_I_Rpa1_C"/>
    <property type="match status" value="1"/>
</dbReference>
<sequence length="1749" mass="196731">IPTTTANMNIAHPLGVEINSASFACYSSNEIKKLSVKEIVNPVVFDSLGLPTEGGLYDPALGPLNRNAVCGTCNLDYFNCPGHFGHIQLPCPVYNPVFFSHTLTLLRAICLNCHRFKLVATELKLLNHGLLLEALRTDGIAVEDILAANEDHGSDEIDCIEFDSDDYFRSLGNDKKIYKATAINAERKSVVAEFLKRSSTLKQCGNCKLYCRTFKKEGHSKIFQCALSLKAQKNQELALKDQNLSIEEDQLHANNNSKTAKKYVTPEELREHFRKLFANESDLCSLLYSKRGLLLDKMDSRTEAVHADMFFMDVIAVPPTRFRPASVLGNKTAINPQSEHLIRILNARLELCTHAAMLDKNKILVDNEINHVDVVDNLMKSWVELQNAANGMFDNTKGNLKPMRNKEPAAGVKQILEKKEGLFRKHLMGKRVNYAARSVISPDPYIDTDEIGVPIRFAKRLTYPEPVTSYNVKELSQAVSNGPDIWPGATFIQNENGSLINLASLSLESRISLGQQLLREQQDKPSFTQYFVKTPYINKKIYRHLRDGDMLLINRQPTLHKPSIMAHRARVLKGEMTIRMHYANCKAYNADFDGDEMNMHFPQNEIARAEALLIGSTSRQYLGPTSGSPLRGLIQDHVVAGVWMTCKDTFFTKADYQQIVFSALRLDPSDSRRILTVPPAIQKPKVLWTGKQMNLTVGLVPLNLRSKTKISAKYWGWCAPEEETVIFIDGDFLTGVLDKSQIGDSAFGLVHSCYELYSADVTGQFLSVMGRLFTIYMQRYGFSCRMDDLRLTPEGDQERKELMNNNMDLGKIAAFDYVGLGNSVENTDLPSVDKEFKSMMEEVFRDSEKHQGLDAIMKSRVNKLTSSIIANCIPTKLLKHFPHNNMQTMTISGAKGSSVNVSQISCCLGQQELEGRRVPVMISGKTLPSFLPYEPSARAGGFIGGRFLTGIKPQEFFFHCMAGREGLIDTAVKTSRSGYLQRCLIKHLESLKVHYDHTVRDSDGSVIQFHYGEDSLDITKQRHLYEFKFNTENHKALLQKYDIAKAQKVLNTSCASIYAKKAAKKPQKYDPVLSQYSPSTYLGCYTNEDPDGLFKVDSISKPAFRKLMHLKYLHSLVEPGEAVGLLAAQGIGEPSTQMTLNTFHFAGFGAKNVTLGIPRLREIIMTASEKIKTPMMTLPLLENVSEQEYSKFCQKISKITLAEILDQMIVTERLSSKRDPDGSVRCRIYNIRMQFYPREEYTEEFNIVPLQIERAIESKFIKHLMSAISNELKSTKNKNEIYTDIIQDTDKFTNRTIKDAIFDEDEPINAGGDESDDGDGDATNARINSRTKQFASYDGPDDDDLEIIKENDLAFHNEDSETDDSGGFIEDTDDDTDQSQVLFSKSRDKTKRSVLRDKIVASSTYVTDYRFDHTNSRWCDIELRFPADFRKLLLLNLAEDACKKTVIREVSGISKCYPITNETEGDTSKTIATEGVNFRQIWLCDDIIDLDKIYSNDIAAILKNYGVEAARGAIMKEISDVFAAYSINVDPRHLTLVADYMTFEGTFKPFNRMGLASNSSPFLQMSFEATCNFLTHATLNNDIDTLNSPSARLVLGKVVQGGTGIFETQQAPQGQQPSQTQQQQNQQQLLSAHSQVDQNQRNGMHIKREQKLLNAYVYDFLKRSGATETAKAYLREGDFQSCVRNDGSANSINGGSSSDNDNTSLPDVDVPVQAPEGFLYEWWTVFWDIYSAKLNRPGTADAHRYVVDQ</sequence>
<evidence type="ECO:0000256" key="12">
    <source>
        <dbReference type="RuleBase" id="RU004279"/>
    </source>
</evidence>
<dbReference type="GO" id="GO:0003899">
    <property type="term" value="F:DNA-directed RNA polymerase activity"/>
    <property type="evidence" value="ECO:0007669"/>
    <property type="project" value="UniProtKB-EC"/>
</dbReference>
<dbReference type="Gene3D" id="1.10.357.120">
    <property type="match status" value="1"/>
</dbReference>
<comment type="similarity">
    <text evidence="2 12">Belongs to the RNA polymerase beta' chain family.</text>
</comment>
<comment type="catalytic activity">
    <reaction evidence="11 12">
        <text>RNA(n) + a ribonucleoside 5'-triphosphate = RNA(n+1) + diphosphate</text>
        <dbReference type="Rhea" id="RHEA:21248"/>
        <dbReference type="Rhea" id="RHEA-COMP:14527"/>
        <dbReference type="Rhea" id="RHEA-COMP:17342"/>
        <dbReference type="ChEBI" id="CHEBI:33019"/>
        <dbReference type="ChEBI" id="CHEBI:61557"/>
        <dbReference type="ChEBI" id="CHEBI:140395"/>
        <dbReference type="EC" id="2.7.7.6"/>
    </reaction>
</comment>
<comment type="function">
    <text evidence="12">DNA-dependent RNA polymerase catalyzes the transcription of DNA into RNA using the four ribonucleoside triphosphates as substrates.</text>
</comment>
<feature type="compositionally biased region" description="Acidic residues" evidence="13">
    <location>
        <begin position="1360"/>
        <end position="1377"/>
    </location>
</feature>
<keyword evidence="4 12" id="KW-0808">Transferase</keyword>
<dbReference type="GO" id="GO:0003677">
    <property type="term" value="F:DNA binding"/>
    <property type="evidence" value="ECO:0007669"/>
    <property type="project" value="InterPro"/>
</dbReference>
<evidence type="ECO:0000256" key="6">
    <source>
        <dbReference type="ARBA" id="ARBA00022723"/>
    </source>
</evidence>
<evidence type="ECO:0000256" key="13">
    <source>
        <dbReference type="SAM" id="MobiDB-lite"/>
    </source>
</evidence>
<dbReference type="CDD" id="cd01435">
    <property type="entry name" value="RNAP_I_RPA1_N"/>
    <property type="match status" value="1"/>
</dbReference>
<feature type="region of interest" description="Disordered" evidence="13">
    <location>
        <begin position="1609"/>
        <end position="1639"/>
    </location>
</feature>
<dbReference type="InterPro" id="IPR000722">
    <property type="entry name" value="RNA_pol_asu"/>
</dbReference>
<dbReference type="InterPro" id="IPR015699">
    <property type="entry name" value="DNA-dir_RNA_pol1_lsu_N"/>
</dbReference>
<evidence type="ECO:0000256" key="1">
    <source>
        <dbReference type="ARBA" id="ARBA00004123"/>
    </source>
</evidence>
<evidence type="ECO:0000259" key="14">
    <source>
        <dbReference type="SMART" id="SM00663"/>
    </source>
</evidence>
<dbReference type="Pfam" id="PF00623">
    <property type="entry name" value="RNA_pol_Rpb1_2"/>
    <property type="match status" value="1"/>
</dbReference>
<protein>
    <recommendedName>
        <fullName evidence="12">DNA-directed RNA polymerase subunit</fullName>
        <ecNumber evidence="12">2.7.7.6</ecNumber>
    </recommendedName>
</protein>
<dbReference type="PROSITE" id="PS50896">
    <property type="entry name" value="LISH"/>
    <property type="match status" value="1"/>
</dbReference>
<dbReference type="InterPro" id="IPR038120">
    <property type="entry name" value="Rpb1_funnel_sf"/>
</dbReference>
<evidence type="ECO:0000256" key="11">
    <source>
        <dbReference type="ARBA" id="ARBA00048552"/>
    </source>
</evidence>
<keyword evidence="8" id="KW-0460">Magnesium</keyword>
<dbReference type="Pfam" id="PF04998">
    <property type="entry name" value="RNA_pol_Rpb1_5"/>
    <property type="match status" value="1"/>
</dbReference>
<dbReference type="GO" id="GO:0046872">
    <property type="term" value="F:metal ion binding"/>
    <property type="evidence" value="ECO:0007669"/>
    <property type="project" value="UniProtKB-KW"/>
</dbReference>
<keyword evidence="7" id="KW-0862">Zinc</keyword>
<dbReference type="EMBL" id="CAJVQA010006419">
    <property type="protein sequence ID" value="CAG8640236.1"/>
    <property type="molecule type" value="Genomic_DNA"/>
</dbReference>
<keyword evidence="5 12" id="KW-0548">Nucleotidyltransferase</keyword>
<evidence type="ECO:0000256" key="8">
    <source>
        <dbReference type="ARBA" id="ARBA00022842"/>
    </source>
</evidence>
<evidence type="ECO:0000256" key="7">
    <source>
        <dbReference type="ARBA" id="ARBA00022833"/>
    </source>
</evidence>